<feature type="signal peptide" evidence="1">
    <location>
        <begin position="1"/>
        <end position="20"/>
    </location>
</feature>
<proteinExistence type="predicted"/>
<evidence type="ECO:0008006" key="4">
    <source>
        <dbReference type="Google" id="ProtNLM"/>
    </source>
</evidence>
<gene>
    <name evidence="2" type="ORF">A5640_24155</name>
</gene>
<keyword evidence="1" id="KW-0732">Signal</keyword>
<organism evidence="2 3">
    <name type="scientific">Mycobacterium asiaticum</name>
    <dbReference type="NCBI Taxonomy" id="1790"/>
    <lineage>
        <taxon>Bacteria</taxon>
        <taxon>Bacillati</taxon>
        <taxon>Actinomycetota</taxon>
        <taxon>Actinomycetes</taxon>
        <taxon>Mycobacteriales</taxon>
        <taxon>Mycobacteriaceae</taxon>
        <taxon>Mycobacterium</taxon>
    </lineage>
</organism>
<dbReference type="InterPro" id="IPR046576">
    <property type="entry name" value="DUF6636"/>
</dbReference>
<dbReference type="Pfam" id="PF20341">
    <property type="entry name" value="DUF6636"/>
    <property type="match status" value="1"/>
</dbReference>
<evidence type="ECO:0000256" key="1">
    <source>
        <dbReference type="SAM" id="SignalP"/>
    </source>
</evidence>
<feature type="chain" id="PRO_5038534176" description="Ig-like domain-containing protein" evidence="1">
    <location>
        <begin position="21"/>
        <end position="146"/>
    </location>
</feature>
<evidence type="ECO:0000313" key="2">
    <source>
        <dbReference type="EMBL" id="OBJ90751.1"/>
    </source>
</evidence>
<dbReference type="AlphaFoldDB" id="A0A1A3DFH0"/>
<accession>A0A1A3DFH0</accession>
<name>A0A1A3DFH0_MYCAS</name>
<dbReference type="Proteomes" id="UP000093925">
    <property type="component" value="Unassembled WGS sequence"/>
</dbReference>
<dbReference type="EMBL" id="LZLM01000005">
    <property type="protein sequence ID" value="OBJ90751.1"/>
    <property type="molecule type" value="Genomic_DNA"/>
</dbReference>
<evidence type="ECO:0000313" key="3">
    <source>
        <dbReference type="Proteomes" id="UP000093925"/>
    </source>
</evidence>
<dbReference type="RefSeq" id="WP_065138028.1">
    <property type="nucleotide sequence ID" value="NZ_LZKS01000022.1"/>
</dbReference>
<protein>
    <recommendedName>
        <fullName evidence="4">Ig-like domain-containing protein</fullName>
    </recommendedName>
</protein>
<dbReference type="OrthoDB" id="495539at2"/>
<comment type="caution">
    <text evidence="2">The sequence shown here is derived from an EMBL/GenBank/DDBJ whole genome shotgun (WGS) entry which is preliminary data.</text>
</comment>
<sequence>MMLSRASAGFVAAFAITALAAPEPTAHADGLEFFQTPSGNIGCGIGPMEGSAFAGCEIREHSYPLPPRPSPCMGAWGSRISMHQGAPAQMTCHSDTILGTGYPVLQYGQSRSFNSITCESQESGITCTDHSTGHYFRLSRDAYELH</sequence>
<reference evidence="2 3" key="1">
    <citation type="submission" date="2016-06" db="EMBL/GenBank/DDBJ databases">
        <authorList>
            <person name="Kjaerup R.B."/>
            <person name="Dalgaard T.S."/>
            <person name="Juul-Madsen H.R."/>
        </authorList>
    </citation>
    <scope>NUCLEOTIDE SEQUENCE [LARGE SCALE GENOMIC DNA]</scope>
    <source>
        <strain evidence="2 3">1276495.2</strain>
    </source>
</reference>